<proteinExistence type="predicted"/>
<protein>
    <submittedName>
        <fullName evidence="2">GNAT family N-acetyltransferase</fullName>
        <ecNumber evidence="2">2.3.1.-</ecNumber>
    </submittedName>
</protein>
<dbReference type="EMBL" id="JAJOMB010000001">
    <property type="protein sequence ID" value="MCD5309610.1"/>
    <property type="molecule type" value="Genomic_DNA"/>
</dbReference>
<dbReference type="GO" id="GO:0016747">
    <property type="term" value="F:acyltransferase activity, transferring groups other than amino-acyl groups"/>
    <property type="evidence" value="ECO:0007669"/>
    <property type="project" value="InterPro"/>
</dbReference>
<name>A0A9X1SSH1_9ACTN</name>
<keyword evidence="2" id="KW-0808">Transferase</keyword>
<dbReference type="InterPro" id="IPR016181">
    <property type="entry name" value="Acyl_CoA_acyltransferase"/>
</dbReference>
<accession>A0A9X1SSH1</accession>
<organism evidence="2 3">
    <name type="scientific">Kineosporia babensis</name>
    <dbReference type="NCBI Taxonomy" id="499548"/>
    <lineage>
        <taxon>Bacteria</taxon>
        <taxon>Bacillati</taxon>
        <taxon>Actinomycetota</taxon>
        <taxon>Actinomycetes</taxon>
        <taxon>Kineosporiales</taxon>
        <taxon>Kineosporiaceae</taxon>
        <taxon>Kineosporia</taxon>
    </lineage>
</organism>
<dbReference type="Proteomes" id="UP001138997">
    <property type="component" value="Unassembled WGS sequence"/>
</dbReference>
<evidence type="ECO:0000313" key="2">
    <source>
        <dbReference type="EMBL" id="MCD5309610.1"/>
    </source>
</evidence>
<dbReference type="Pfam" id="PF00583">
    <property type="entry name" value="Acetyltransf_1"/>
    <property type="match status" value="1"/>
</dbReference>
<keyword evidence="3" id="KW-1185">Reference proteome</keyword>
<sequence>MQIRALEDADWPAVYSIIREVIEGGETYAYDPDWSEETCREVWAGEGQLLTVVAVDDDGTILGTAHSGPNRPGRGSHVSTASFMVSSTARGKGVGRALGVHVLDWARSQGYHGMQFNAVVESNTVAVKLWHSLGFETIGIVPEAFDSKRHGRVGLHVMYQKF</sequence>
<dbReference type="Gene3D" id="3.40.630.30">
    <property type="match status" value="1"/>
</dbReference>
<reference evidence="2" key="1">
    <citation type="submission" date="2021-11" db="EMBL/GenBank/DDBJ databases">
        <title>Streptomyces corallinus and Kineosporia corallina sp. nov., two new coral-derived marine actinobacteria.</title>
        <authorList>
            <person name="Buangrab K."/>
            <person name="Sutthacheep M."/>
            <person name="Yeemin T."/>
            <person name="Harunari E."/>
            <person name="Igarashi Y."/>
            <person name="Sripreechasak P."/>
            <person name="Kanchanasin P."/>
            <person name="Tanasupawat S."/>
            <person name="Phongsopitanun W."/>
        </authorList>
    </citation>
    <scope>NUCLEOTIDE SEQUENCE</scope>
    <source>
        <strain evidence="2">JCM 31032</strain>
    </source>
</reference>
<dbReference type="PROSITE" id="PS51186">
    <property type="entry name" value="GNAT"/>
    <property type="match status" value="1"/>
</dbReference>
<dbReference type="InterPro" id="IPR052742">
    <property type="entry name" value="Mito_N-acetyltransferase"/>
</dbReference>
<dbReference type="SUPFAM" id="SSF55729">
    <property type="entry name" value="Acyl-CoA N-acyltransferases (Nat)"/>
    <property type="match status" value="1"/>
</dbReference>
<feature type="domain" description="N-acetyltransferase" evidence="1">
    <location>
        <begin position="1"/>
        <end position="162"/>
    </location>
</feature>
<dbReference type="PANTHER" id="PTHR43138">
    <property type="entry name" value="ACETYLTRANSFERASE, GNAT FAMILY"/>
    <property type="match status" value="1"/>
</dbReference>
<dbReference type="InterPro" id="IPR000182">
    <property type="entry name" value="GNAT_dom"/>
</dbReference>
<keyword evidence="2" id="KW-0012">Acyltransferase</keyword>
<dbReference type="EC" id="2.3.1.-" evidence="2"/>
<dbReference type="RefSeq" id="WP_231438534.1">
    <property type="nucleotide sequence ID" value="NZ_JAJOMB010000001.1"/>
</dbReference>
<evidence type="ECO:0000313" key="3">
    <source>
        <dbReference type="Proteomes" id="UP001138997"/>
    </source>
</evidence>
<dbReference type="PANTHER" id="PTHR43138:SF1">
    <property type="entry name" value="N-ACETYLTRANSFERASE ACA1"/>
    <property type="match status" value="1"/>
</dbReference>
<gene>
    <name evidence="2" type="ORF">LR394_01790</name>
</gene>
<comment type="caution">
    <text evidence="2">The sequence shown here is derived from an EMBL/GenBank/DDBJ whole genome shotgun (WGS) entry which is preliminary data.</text>
</comment>
<dbReference type="AlphaFoldDB" id="A0A9X1SSH1"/>
<evidence type="ECO:0000259" key="1">
    <source>
        <dbReference type="PROSITE" id="PS51186"/>
    </source>
</evidence>
<dbReference type="CDD" id="cd04301">
    <property type="entry name" value="NAT_SF"/>
    <property type="match status" value="1"/>
</dbReference>